<evidence type="ECO:0000313" key="1">
    <source>
        <dbReference type="EMBL" id="PFH49007.1"/>
    </source>
</evidence>
<reference evidence="1 2" key="1">
    <citation type="submission" date="2014-02" db="EMBL/GenBank/DDBJ databases">
        <title>Transposable element dynamics among asymbiotic and ectomycorrhizal Amanita fungi.</title>
        <authorList>
            <consortium name="DOE Joint Genome Institute"/>
            <person name="Hess J."/>
            <person name="Skrede I."/>
            <person name="Wolfe B."/>
            <person name="LaButti K."/>
            <person name="Ohm R.A."/>
            <person name="Grigoriev I.V."/>
            <person name="Pringle A."/>
        </authorList>
    </citation>
    <scope>NUCLEOTIDE SEQUENCE [LARGE SCALE GENOMIC DNA]</scope>
    <source>
        <strain evidence="1 2">SKay4041</strain>
    </source>
</reference>
<evidence type="ECO:0000313" key="2">
    <source>
        <dbReference type="Proteomes" id="UP000242287"/>
    </source>
</evidence>
<sequence length="69" mass="7746">MRFDGSALEIAAVGTSDPILRFLHISPLDGSKLFIRNYYSNLKTGNRPDYSKVQRTILGQSIGMTQQEK</sequence>
<name>A0A2A9NL64_9AGAR</name>
<organism evidence="1 2">
    <name type="scientific">Amanita thiersii Skay4041</name>
    <dbReference type="NCBI Taxonomy" id="703135"/>
    <lineage>
        <taxon>Eukaryota</taxon>
        <taxon>Fungi</taxon>
        <taxon>Dikarya</taxon>
        <taxon>Basidiomycota</taxon>
        <taxon>Agaricomycotina</taxon>
        <taxon>Agaricomycetes</taxon>
        <taxon>Agaricomycetidae</taxon>
        <taxon>Agaricales</taxon>
        <taxon>Pluteineae</taxon>
        <taxon>Amanitaceae</taxon>
        <taxon>Amanita</taxon>
    </lineage>
</organism>
<protein>
    <submittedName>
        <fullName evidence="1">Uncharacterized protein</fullName>
    </submittedName>
</protein>
<gene>
    <name evidence="1" type="ORF">AMATHDRAFT_64114</name>
</gene>
<keyword evidence="2" id="KW-1185">Reference proteome</keyword>
<dbReference type="EMBL" id="KZ302043">
    <property type="protein sequence ID" value="PFH49007.1"/>
    <property type="molecule type" value="Genomic_DNA"/>
</dbReference>
<dbReference type="Proteomes" id="UP000242287">
    <property type="component" value="Unassembled WGS sequence"/>
</dbReference>
<proteinExistence type="predicted"/>
<accession>A0A2A9NL64</accession>
<dbReference type="AlphaFoldDB" id="A0A2A9NL64"/>